<reference evidence="1 2" key="1">
    <citation type="submission" date="2018-10" db="EMBL/GenBank/DDBJ databases">
        <title>Genomic Encyclopedia of Archaeal and Bacterial Type Strains, Phase II (KMG-II): from individual species to whole genera.</title>
        <authorList>
            <person name="Goeker M."/>
        </authorList>
    </citation>
    <scope>NUCLEOTIDE SEQUENCE [LARGE SCALE GENOMIC DNA]</scope>
    <source>
        <strain evidence="1 2">DSM 16510</strain>
    </source>
</reference>
<accession>A0A497XPH6</accession>
<keyword evidence="2" id="KW-1185">Reference proteome</keyword>
<comment type="caution">
    <text evidence="1">The sequence shown here is derived from an EMBL/GenBank/DDBJ whole genome shotgun (WGS) entry which is preliminary data.</text>
</comment>
<dbReference type="EMBL" id="RCCJ01000001">
    <property type="protein sequence ID" value="RLJ70867.1"/>
    <property type="molecule type" value="Genomic_DNA"/>
</dbReference>
<gene>
    <name evidence="1" type="ORF">BCF55_1153</name>
</gene>
<dbReference type="RefSeq" id="WP_121011275.1">
    <property type="nucleotide sequence ID" value="NZ_RCCJ01000001.1"/>
</dbReference>
<proteinExistence type="predicted"/>
<dbReference type="Proteomes" id="UP000267841">
    <property type="component" value="Unassembled WGS sequence"/>
</dbReference>
<evidence type="ECO:0000313" key="2">
    <source>
        <dbReference type="Proteomes" id="UP000267841"/>
    </source>
</evidence>
<sequence length="128" mass="15018">MGITVIGREKEEITHLTAYARDNIRDIKSFLIIYLVPSERDEEKAKSEVEEEVKKISGDTPYEIKTFTGSPDMAIETFLARREDIRMVFLHVRRRDIREILEDDEYTVILRKLQKGVVKTPVVFVPHR</sequence>
<name>A0A497XPH6_9AQUI</name>
<organism evidence="1 2">
    <name type="scientific">Hydrogenivirga caldilitoris</name>
    <dbReference type="NCBI Taxonomy" id="246264"/>
    <lineage>
        <taxon>Bacteria</taxon>
        <taxon>Pseudomonadati</taxon>
        <taxon>Aquificota</taxon>
        <taxon>Aquificia</taxon>
        <taxon>Aquificales</taxon>
        <taxon>Aquificaceae</taxon>
        <taxon>Hydrogenivirga</taxon>
    </lineage>
</organism>
<dbReference type="AlphaFoldDB" id="A0A497XPH6"/>
<evidence type="ECO:0008006" key="3">
    <source>
        <dbReference type="Google" id="ProtNLM"/>
    </source>
</evidence>
<evidence type="ECO:0000313" key="1">
    <source>
        <dbReference type="EMBL" id="RLJ70867.1"/>
    </source>
</evidence>
<protein>
    <recommendedName>
        <fullName evidence="3">Universal stress protein family protein</fullName>
    </recommendedName>
</protein>